<feature type="region of interest" description="Disordered" evidence="6">
    <location>
        <begin position="1"/>
        <end position="23"/>
    </location>
</feature>
<evidence type="ECO:0000256" key="2">
    <source>
        <dbReference type="ARBA" id="ARBA00022475"/>
    </source>
</evidence>
<feature type="transmembrane region" description="Helical" evidence="7">
    <location>
        <begin position="160"/>
        <end position="182"/>
    </location>
</feature>
<evidence type="ECO:0000313" key="9">
    <source>
        <dbReference type="EMBL" id="GAA1798997.1"/>
    </source>
</evidence>
<dbReference type="InterPro" id="IPR052027">
    <property type="entry name" value="PspC"/>
</dbReference>
<keyword evidence="3 7" id="KW-0812">Transmembrane</keyword>
<evidence type="ECO:0000256" key="1">
    <source>
        <dbReference type="ARBA" id="ARBA00004162"/>
    </source>
</evidence>
<feature type="transmembrane region" description="Helical" evidence="7">
    <location>
        <begin position="337"/>
        <end position="357"/>
    </location>
</feature>
<proteinExistence type="predicted"/>
<gene>
    <name evidence="9" type="ORF">GCM10009768_30040</name>
</gene>
<dbReference type="InterPro" id="IPR007168">
    <property type="entry name" value="Phageshock_PspC_N"/>
</dbReference>
<dbReference type="Pfam" id="PF04024">
    <property type="entry name" value="PspC"/>
    <property type="match status" value="1"/>
</dbReference>
<feature type="transmembrane region" description="Helical" evidence="7">
    <location>
        <begin position="295"/>
        <end position="317"/>
    </location>
</feature>
<keyword evidence="10" id="KW-1185">Reference proteome</keyword>
<feature type="compositionally biased region" description="Low complexity" evidence="6">
    <location>
        <begin position="192"/>
        <end position="222"/>
    </location>
</feature>
<protein>
    <recommendedName>
        <fullName evidence="8">Phage shock protein PspC N-terminal domain-containing protein</fullName>
    </recommendedName>
</protein>
<evidence type="ECO:0000256" key="3">
    <source>
        <dbReference type="ARBA" id="ARBA00022692"/>
    </source>
</evidence>
<evidence type="ECO:0000259" key="8">
    <source>
        <dbReference type="Pfam" id="PF04024"/>
    </source>
</evidence>
<dbReference type="PANTHER" id="PTHR33885:SF3">
    <property type="entry name" value="PHAGE SHOCK PROTEIN C"/>
    <property type="match status" value="1"/>
</dbReference>
<evidence type="ECO:0000256" key="6">
    <source>
        <dbReference type="SAM" id="MobiDB-lite"/>
    </source>
</evidence>
<evidence type="ECO:0000256" key="4">
    <source>
        <dbReference type="ARBA" id="ARBA00022989"/>
    </source>
</evidence>
<name>A0ABP4Y2G7_9MICO</name>
<organism evidence="9 10">
    <name type="scientific">Leucobacter iarius</name>
    <dbReference type="NCBI Taxonomy" id="333963"/>
    <lineage>
        <taxon>Bacteria</taxon>
        <taxon>Bacillati</taxon>
        <taxon>Actinomycetota</taxon>
        <taxon>Actinomycetes</taxon>
        <taxon>Micrococcales</taxon>
        <taxon>Microbacteriaceae</taxon>
        <taxon>Leucobacter</taxon>
    </lineage>
</organism>
<feature type="region of interest" description="Disordered" evidence="6">
    <location>
        <begin position="191"/>
        <end position="225"/>
    </location>
</feature>
<accession>A0ABP4Y2G7</accession>
<dbReference type="PANTHER" id="PTHR33885">
    <property type="entry name" value="PHAGE SHOCK PROTEIN C"/>
    <property type="match status" value="1"/>
</dbReference>
<feature type="transmembrane region" description="Helical" evidence="7">
    <location>
        <begin position="67"/>
        <end position="94"/>
    </location>
</feature>
<sequence length="512" mass="53139">MNETTPPPGAPGGSGPANPGPAGAPGGRPFGAGFFDWIRGLRVQRSDDRWFTGVASGLAARFGIDPLIVRGIFVVLALLGGPGILLYLAGWLLLPDSLGRIHLEEVFRGRASAGMLTVTIILATLVFIPVVIGLLVPSVAGVPNLGIWHWDLWGALGIPGWLSGTIAWLCWVAIIVLGIVWLSRAFGGGRRAPGTPGAPGQPSQPGDPAQPGAAGAPQDPTASFGQQTRDFADRAEAWGQRTGERAEAWGQQFSERANAWGERAGKRADEWTSDVNARSAAWTAQHRAEQRATRLGPVHTVLTLALALLAAGATALWAQQTQALGASHIPGDTAGALLASMVAALVVLALSLVVAGIRGRRTGWIGFLSACGVVAVLVAAVLPWGSRFQPFGHLDAGAEAPATVMLAGTTVLDLGALDSRQAGEDYEVWVLAGNAKVQAPTDRPARVRVEVGAGNITEQRDGIDFKQSGPLVARTIETGAGEPGPTTRVTVRVLGGNVTVVDSSASNQRGTR</sequence>
<evidence type="ECO:0000313" key="10">
    <source>
        <dbReference type="Proteomes" id="UP001500851"/>
    </source>
</evidence>
<dbReference type="EMBL" id="BAAAOB010000005">
    <property type="protein sequence ID" value="GAA1798997.1"/>
    <property type="molecule type" value="Genomic_DNA"/>
</dbReference>
<comment type="caution">
    <text evidence="9">The sequence shown here is derived from an EMBL/GenBank/DDBJ whole genome shotgun (WGS) entry which is preliminary data.</text>
</comment>
<evidence type="ECO:0000256" key="5">
    <source>
        <dbReference type="ARBA" id="ARBA00023136"/>
    </source>
</evidence>
<keyword evidence="4 7" id="KW-1133">Transmembrane helix</keyword>
<feature type="transmembrane region" description="Helical" evidence="7">
    <location>
        <begin position="364"/>
        <end position="385"/>
    </location>
</feature>
<comment type="subcellular location">
    <subcellularLocation>
        <location evidence="1">Cell membrane</location>
        <topology evidence="1">Single-pass membrane protein</topology>
    </subcellularLocation>
</comment>
<feature type="transmembrane region" description="Helical" evidence="7">
    <location>
        <begin position="115"/>
        <end position="140"/>
    </location>
</feature>
<dbReference type="RefSeq" id="WP_344033453.1">
    <property type="nucleotide sequence ID" value="NZ_BAAAOB010000005.1"/>
</dbReference>
<feature type="domain" description="Phage shock protein PspC N-terminal" evidence="8">
    <location>
        <begin position="44"/>
        <end position="96"/>
    </location>
</feature>
<feature type="compositionally biased region" description="Pro residues" evidence="6">
    <location>
        <begin position="1"/>
        <end position="10"/>
    </location>
</feature>
<dbReference type="Proteomes" id="UP001500851">
    <property type="component" value="Unassembled WGS sequence"/>
</dbReference>
<reference evidence="10" key="1">
    <citation type="journal article" date="2019" name="Int. J. Syst. Evol. Microbiol.">
        <title>The Global Catalogue of Microorganisms (GCM) 10K type strain sequencing project: providing services to taxonomists for standard genome sequencing and annotation.</title>
        <authorList>
            <consortium name="The Broad Institute Genomics Platform"/>
            <consortium name="The Broad Institute Genome Sequencing Center for Infectious Disease"/>
            <person name="Wu L."/>
            <person name="Ma J."/>
        </authorList>
    </citation>
    <scope>NUCLEOTIDE SEQUENCE [LARGE SCALE GENOMIC DNA]</scope>
    <source>
        <strain evidence="10">JCM 14736</strain>
    </source>
</reference>
<keyword evidence="5 7" id="KW-0472">Membrane</keyword>
<keyword evidence="2" id="KW-1003">Cell membrane</keyword>
<evidence type="ECO:0000256" key="7">
    <source>
        <dbReference type="SAM" id="Phobius"/>
    </source>
</evidence>